<dbReference type="EMBL" id="JOPB01000029">
    <property type="protein sequence ID" value="OUI77653.1"/>
    <property type="molecule type" value="Genomic_DNA"/>
</dbReference>
<keyword evidence="11" id="KW-1185">Reference proteome</keyword>
<evidence type="ECO:0000256" key="4">
    <source>
        <dbReference type="ARBA" id="ARBA00022576"/>
    </source>
</evidence>
<dbReference type="InterPro" id="IPR015422">
    <property type="entry name" value="PyrdxlP-dep_Trfase_small"/>
</dbReference>
<comment type="catalytic activity">
    <reaction evidence="7">
        <text>L-aspartate + 2-oxoglutarate = oxaloacetate + L-glutamate</text>
        <dbReference type="Rhea" id="RHEA:21824"/>
        <dbReference type="ChEBI" id="CHEBI:16452"/>
        <dbReference type="ChEBI" id="CHEBI:16810"/>
        <dbReference type="ChEBI" id="CHEBI:29985"/>
        <dbReference type="ChEBI" id="CHEBI:29991"/>
        <dbReference type="EC" id="2.6.1.1"/>
    </reaction>
</comment>
<keyword evidence="6" id="KW-0663">Pyridoxal phosphate</keyword>
<dbReference type="SUPFAM" id="SSF53383">
    <property type="entry name" value="PLP-dependent transferases"/>
    <property type="match status" value="1"/>
</dbReference>
<dbReference type="InterPro" id="IPR015421">
    <property type="entry name" value="PyrdxlP-dep_Trfase_major"/>
</dbReference>
<dbReference type="PANTHER" id="PTHR46383:SF1">
    <property type="entry name" value="ASPARTATE AMINOTRANSFERASE"/>
    <property type="match status" value="1"/>
</dbReference>
<dbReference type="GO" id="GO:0006520">
    <property type="term" value="P:amino acid metabolic process"/>
    <property type="evidence" value="ECO:0007669"/>
    <property type="project" value="InterPro"/>
</dbReference>
<evidence type="ECO:0000313" key="10">
    <source>
        <dbReference type="EMBL" id="OUI77653.1"/>
    </source>
</evidence>
<protein>
    <recommendedName>
        <fullName evidence="8">Aminotransferase</fullName>
        <ecNumber evidence="8">2.6.1.-</ecNumber>
    </recommendedName>
</protein>
<name>A0A251ZSL2_9PROT</name>
<evidence type="ECO:0000256" key="3">
    <source>
        <dbReference type="ARBA" id="ARBA00011738"/>
    </source>
</evidence>
<dbReference type="InterPro" id="IPR004839">
    <property type="entry name" value="Aminotransferase_I/II_large"/>
</dbReference>
<comment type="cofactor">
    <cofactor evidence="1 8">
        <name>pyridoxal 5'-phosphate</name>
        <dbReference type="ChEBI" id="CHEBI:597326"/>
    </cofactor>
</comment>
<sequence length="401" mass="43937">MDIISDRLKKIQPSQTLVISAKAREMKAKGRDIISLSAGEPDFNTPENISQAGITAIQTGQTRYTDVGGTAQVRKAIANRLNKDYDLDYTADEIAVSSGGKQVIFNAMMASINPGDEVIIPAPCWVSYPDIVTLAGGKPVVLDCDEKTTGFKLQPEQLREAITEKTKWLIINSPCNPTGVAYSREELRALCDVLLDNPHVWVLTDDIYAKLVYDGFVACTMVQVEPKLKDRTVTMNGVSKAYSMTGWRIGYAAAPVSFIKAMMKLQGQSTTNACSISQSATVEALSGPQESVDEMIGTYQKRRDLVWEELNDIPGLSCIKPEGAFYLFASMQGCLNKTSQSGIKIVNDEAFVTALLEEQGVAAVHGAAFMMEGYFRISYATSTELLKEACIRIKQFCMNLQ</sequence>
<keyword evidence="5 8" id="KW-0808">Transferase</keyword>
<dbReference type="Gene3D" id="3.90.1150.10">
    <property type="entry name" value="Aspartate Aminotransferase, domain 1"/>
    <property type="match status" value="1"/>
</dbReference>
<accession>A0A251ZSL2</accession>
<gene>
    <name evidence="10" type="ORF">HK18_05085</name>
</gene>
<dbReference type="PANTHER" id="PTHR46383">
    <property type="entry name" value="ASPARTATE AMINOTRANSFERASE"/>
    <property type="match status" value="1"/>
</dbReference>
<dbReference type="GO" id="GO:0004069">
    <property type="term" value="F:L-aspartate:2-oxoglutarate aminotransferase activity"/>
    <property type="evidence" value="ECO:0007669"/>
    <property type="project" value="UniProtKB-EC"/>
</dbReference>
<dbReference type="InterPro" id="IPR050596">
    <property type="entry name" value="AspAT/PAT-like"/>
</dbReference>
<evidence type="ECO:0000256" key="7">
    <source>
        <dbReference type="ARBA" id="ARBA00049185"/>
    </source>
</evidence>
<dbReference type="PROSITE" id="PS00105">
    <property type="entry name" value="AA_TRANSFER_CLASS_1"/>
    <property type="match status" value="1"/>
</dbReference>
<dbReference type="Proteomes" id="UP000194946">
    <property type="component" value="Unassembled WGS sequence"/>
</dbReference>
<evidence type="ECO:0000256" key="2">
    <source>
        <dbReference type="ARBA" id="ARBA00007441"/>
    </source>
</evidence>
<organism evidence="10 11">
    <name type="scientific">Commensalibacter intestini</name>
    <dbReference type="NCBI Taxonomy" id="479936"/>
    <lineage>
        <taxon>Bacteria</taxon>
        <taxon>Pseudomonadati</taxon>
        <taxon>Pseudomonadota</taxon>
        <taxon>Alphaproteobacteria</taxon>
        <taxon>Acetobacterales</taxon>
        <taxon>Acetobacteraceae</taxon>
    </lineage>
</organism>
<proteinExistence type="inferred from homology"/>
<evidence type="ECO:0000256" key="5">
    <source>
        <dbReference type="ARBA" id="ARBA00022679"/>
    </source>
</evidence>
<evidence type="ECO:0000256" key="6">
    <source>
        <dbReference type="ARBA" id="ARBA00022898"/>
    </source>
</evidence>
<comment type="subunit">
    <text evidence="3">Homodimer.</text>
</comment>
<feature type="domain" description="Aminotransferase class I/classII large" evidence="9">
    <location>
        <begin position="32"/>
        <end position="393"/>
    </location>
</feature>
<dbReference type="InterPro" id="IPR015424">
    <property type="entry name" value="PyrdxlP-dep_Trfase"/>
</dbReference>
<dbReference type="GO" id="GO:0030170">
    <property type="term" value="F:pyridoxal phosphate binding"/>
    <property type="evidence" value="ECO:0007669"/>
    <property type="project" value="InterPro"/>
</dbReference>
<dbReference type="RefSeq" id="WP_008855119.1">
    <property type="nucleotide sequence ID" value="NZ_JOPB01000029.1"/>
</dbReference>
<dbReference type="CDD" id="cd00609">
    <property type="entry name" value="AAT_like"/>
    <property type="match status" value="1"/>
</dbReference>
<keyword evidence="4 8" id="KW-0032">Aminotransferase</keyword>
<dbReference type="Pfam" id="PF00155">
    <property type="entry name" value="Aminotran_1_2"/>
    <property type="match status" value="1"/>
</dbReference>
<dbReference type="Gene3D" id="3.40.640.10">
    <property type="entry name" value="Type I PLP-dependent aspartate aminotransferase-like (Major domain)"/>
    <property type="match status" value="1"/>
</dbReference>
<evidence type="ECO:0000259" key="9">
    <source>
        <dbReference type="Pfam" id="PF00155"/>
    </source>
</evidence>
<evidence type="ECO:0000313" key="11">
    <source>
        <dbReference type="Proteomes" id="UP000194946"/>
    </source>
</evidence>
<evidence type="ECO:0000256" key="8">
    <source>
        <dbReference type="RuleBase" id="RU000481"/>
    </source>
</evidence>
<dbReference type="AlphaFoldDB" id="A0A251ZSL2"/>
<dbReference type="FunFam" id="3.40.640.10:FF:000033">
    <property type="entry name" value="Aspartate aminotransferase"/>
    <property type="match status" value="1"/>
</dbReference>
<evidence type="ECO:0000256" key="1">
    <source>
        <dbReference type="ARBA" id="ARBA00001933"/>
    </source>
</evidence>
<comment type="caution">
    <text evidence="10">The sequence shown here is derived from an EMBL/GenBank/DDBJ whole genome shotgun (WGS) entry which is preliminary data.</text>
</comment>
<comment type="similarity">
    <text evidence="2 8">Belongs to the class-I pyridoxal-phosphate-dependent aminotransferase family.</text>
</comment>
<dbReference type="EC" id="2.6.1.-" evidence="8"/>
<reference evidence="11" key="1">
    <citation type="submission" date="2014-06" db="EMBL/GenBank/DDBJ databases">
        <authorList>
            <person name="Winans N.J."/>
            <person name="Newell P.D."/>
            <person name="Douglas A.E."/>
        </authorList>
    </citation>
    <scope>NUCLEOTIDE SEQUENCE [LARGE SCALE GENOMIC DNA]</scope>
    <source>
        <strain evidence="11">DmL_052</strain>
    </source>
</reference>
<dbReference type="InterPro" id="IPR004838">
    <property type="entry name" value="NHTrfase_class1_PyrdxlP-BS"/>
</dbReference>